<sequence length="61" mass="7124">GEVHEAETRMELISGLRNLRSYLKRWSVPRKPRQPLECMCCARRLTSGGRMLNRGLEPVVW</sequence>
<name>A0A392W0M8_9FABA</name>
<keyword evidence="2" id="KW-1185">Reference proteome</keyword>
<evidence type="ECO:0000313" key="1">
    <source>
        <dbReference type="EMBL" id="MCI94188.1"/>
    </source>
</evidence>
<feature type="non-terminal residue" evidence="1">
    <location>
        <position position="1"/>
    </location>
</feature>
<protein>
    <submittedName>
        <fullName evidence="1">Uncharacterized protein</fullName>
    </submittedName>
</protein>
<dbReference type="Proteomes" id="UP000265520">
    <property type="component" value="Unassembled WGS sequence"/>
</dbReference>
<accession>A0A392W0M8</accession>
<organism evidence="1 2">
    <name type="scientific">Trifolium medium</name>
    <dbReference type="NCBI Taxonomy" id="97028"/>
    <lineage>
        <taxon>Eukaryota</taxon>
        <taxon>Viridiplantae</taxon>
        <taxon>Streptophyta</taxon>
        <taxon>Embryophyta</taxon>
        <taxon>Tracheophyta</taxon>
        <taxon>Spermatophyta</taxon>
        <taxon>Magnoliopsida</taxon>
        <taxon>eudicotyledons</taxon>
        <taxon>Gunneridae</taxon>
        <taxon>Pentapetalae</taxon>
        <taxon>rosids</taxon>
        <taxon>fabids</taxon>
        <taxon>Fabales</taxon>
        <taxon>Fabaceae</taxon>
        <taxon>Papilionoideae</taxon>
        <taxon>50 kb inversion clade</taxon>
        <taxon>NPAAA clade</taxon>
        <taxon>Hologalegina</taxon>
        <taxon>IRL clade</taxon>
        <taxon>Trifolieae</taxon>
        <taxon>Trifolium</taxon>
    </lineage>
</organism>
<reference evidence="1 2" key="1">
    <citation type="journal article" date="2018" name="Front. Plant Sci.">
        <title>Red Clover (Trifolium pratense) and Zigzag Clover (T. medium) - A Picture of Genomic Similarities and Differences.</title>
        <authorList>
            <person name="Dluhosova J."/>
            <person name="Istvanek J."/>
            <person name="Nedelnik J."/>
            <person name="Repkova J."/>
        </authorList>
    </citation>
    <scope>NUCLEOTIDE SEQUENCE [LARGE SCALE GENOMIC DNA]</scope>
    <source>
        <strain evidence="2">cv. 10/8</strain>
        <tissue evidence="1">Leaf</tissue>
    </source>
</reference>
<dbReference type="EMBL" id="LXQA011349481">
    <property type="protein sequence ID" value="MCI94188.1"/>
    <property type="molecule type" value="Genomic_DNA"/>
</dbReference>
<evidence type="ECO:0000313" key="2">
    <source>
        <dbReference type="Proteomes" id="UP000265520"/>
    </source>
</evidence>
<proteinExistence type="predicted"/>
<dbReference type="AlphaFoldDB" id="A0A392W0M8"/>
<comment type="caution">
    <text evidence="1">The sequence shown here is derived from an EMBL/GenBank/DDBJ whole genome shotgun (WGS) entry which is preliminary data.</text>
</comment>